<comment type="caution">
    <text evidence="3">The sequence shown here is derived from an EMBL/GenBank/DDBJ whole genome shotgun (WGS) entry which is preliminary data.</text>
</comment>
<organism evidence="3 4">
    <name type="scientific">Immersiella caudata</name>
    <dbReference type="NCBI Taxonomy" id="314043"/>
    <lineage>
        <taxon>Eukaryota</taxon>
        <taxon>Fungi</taxon>
        <taxon>Dikarya</taxon>
        <taxon>Ascomycota</taxon>
        <taxon>Pezizomycotina</taxon>
        <taxon>Sordariomycetes</taxon>
        <taxon>Sordariomycetidae</taxon>
        <taxon>Sordariales</taxon>
        <taxon>Lasiosphaeriaceae</taxon>
        <taxon>Immersiella</taxon>
    </lineage>
</organism>
<evidence type="ECO:0000259" key="2">
    <source>
        <dbReference type="Pfam" id="PF10645"/>
    </source>
</evidence>
<sequence>MGSLRSIATAVAAAALLTQTSAQDTEVCGAANYHPSEYTCYNNTALCPKFFGLPTVPCAGAGGCYSQHSLSCSDGALRSLPPATSAFTLTAWGVRGTYQDKPVKACGGYLAIGANARECISCDASVPGVNCASYGKKTVFLPDGGMAVDVAGGQYWYVDPRDGMLRYTESPTLTGTNGTAVGWNATVPHAPVEGQEWAGQRVTVQENGFFEFDTSSKYWFACLRTMLGGVVGTGRTWRIYSPSAMNVEGLDCEKIKLVAKAVDRKQGAYKYQ</sequence>
<accession>A0AA39WFU6</accession>
<feature type="chain" id="PRO_5041459169" description="Endo-1,3(4)-beta-glucanase 1 carbohydrate binding domain-containing protein" evidence="1">
    <location>
        <begin position="23"/>
        <end position="272"/>
    </location>
</feature>
<dbReference type="Proteomes" id="UP001175000">
    <property type="component" value="Unassembled WGS sequence"/>
</dbReference>
<dbReference type="GO" id="GO:0030246">
    <property type="term" value="F:carbohydrate binding"/>
    <property type="evidence" value="ECO:0007669"/>
    <property type="project" value="InterPro"/>
</dbReference>
<protein>
    <recommendedName>
        <fullName evidence="2">Endo-1,3(4)-beta-glucanase 1 carbohydrate binding domain-containing protein</fullName>
    </recommendedName>
</protein>
<keyword evidence="4" id="KW-1185">Reference proteome</keyword>
<dbReference type="EMBL" id="JAULSU010000006">
    <property type="protein sequence ID" value="KAK0614635.1"/>
    <property type="molecule type" value="Genomic_DNA"/>
</dbReference>
<gene>
    <name evidence="3" type="ORF">B0T14DRAFT_499859</name>
</gene>
<dbReference type="AlphaFoldDB" id="A0AA39WFU6"/>
<feature type="signal peptide" evidence="1">
    <location>
        <begin position="1"/>
        <end position="22"/>
    </location>
</feature>
<dbReference type="Pfam" id="PF10645">
    <property type="entry name" value="Carb_bind"/>
    <property type="match status" value="1"/>
</dbReference>
<name>A0AA39WFU6_9PEZI</name>
<evidence type="ECO:0000313" key="4">
    <source>
        <dbReference type="Proteomes" id="UP001175000"/>
    </source>
</evidence>
<evidence type="ECO:0000256" key="1">
    <source>
        <dbReference type="SAM" id="SignalP"/>
    </source>
</evidence>
<keyword evidence="1" id="KW-0732">Signal</keyword>
<dbReference type="InterPro" id="IPR018909">
    <property type="entry name" value="Eng1_septum"/>
</dbReference>
<proteinExistence type="predicted"/>
<reference evidence="3" key="1">
    <citation type="submission" date="2023-06" db="EMBL/GenBank/DDBJ databases">
        <title>Genome-scale phylogeny and comparative genomics of the fungal order Sordariales.</title>
        <authorList>
            <consortium name="Lawrence Berkeley National Laboratory"/>
            <person name="Hensen N."/>
            <person name="Bonometti L."/>
            <person name="Westerberg I."/>
            <person name="Brannstrom I.O."/>
            <person name="Guillou S."/>
            <person name="Cros-Aarteil S."/>
            <person name="Calhoun S."/>
            <person name="Haridas S."/>
            <person name="Kuo A."/>
            <person name="Mondo S."/>
            <person name="Pangilinan J."/>
            <person name="Riley R."/>
            <person name="Labutti K."/>
            <person name="Andreopoulos B."/>
            <person name="Lipzen A."/>
            <person name="Chen C."/>
            <person name="Yanf M."/>
            <person name="Daum C."/>
            <person name="Ng V."/>
            <person name="Clum A."/>
            <person name="Steindorff A."/>
            <person name="Ohm R."/>
            <person name="Martin F."/>
            <person name="Silar P."/>
            <person name="Natvig D."/>
            <person name="Lalanne C."/>
            <person name="Gautier V."/>
            <person name="Ament-Velasquez S.L."/>
            <person name="Kruys A."/>
            <person name="Hutchinson M.I."/>
            <person name="Powell A.J."/>
            <person name="Barry K."/>
            <person name="Miller A.N."/>
            <person name="Grigoriev I.V."/>
            <person name="Debuchy R."/>
            <person name="Gladieux P."/>
            <person name="Thoren M.H."/>
            <person name="Johannesson H."/>
        </authorList>
    </citation>
    <scope>NUCLEOTIDE SEQUENCE</scope>
    <source>
        <strain evidence="3">CBS 606.72</strain>
    </source>
</reference>
<evidence type="ECO:0000313" key="3">
    <source>
        <dbReference type="EMBL" id="KAK0614635.1"/>
    </source>
</evidence>
<feature type="domain" description="Endo-1,3(4)-beta-glucanase 1 carbohydrate binding" evidence="2">
    <location>
        <begin position="28"/>
        <end position="77"/>
    </location>
</feature>